<feature type="transmembrane region" description="Helical" evidence="1">
    <location>
        <begin position="20"/>
        <end position="43"/>
    </location>
</feature>
<proteinExistence type="predicted"/>
<keyword evidence="1" id="KW-0812">Transmembrane</keyword>
<keyword evidence="1" id="KW-1133">Transmembrane helix</keyword>
<reference evidence="2" key="2">
    <citation type="journal article" date="2022" name="Res Sq">
        <title>Comparative Genomics Reveals Insights into the Divergent Evolution of Astigmatic Mites and Household Pest Adaptations.</title>
        <authorList>
            <person name="Xiong Q."/>
            <person name="Wan A.T.-Y."/>
            <person name="Liu X.-Y."/>
            <person name="Fung C.S.-H."/>
            <person name="Xiao X."/>
            <person name="Malainual N."/>
            <person name="Hou J."/>
            <person name="Wang L."/>
            <person name="Wang M."/>
            <person name="Yang K."/>
            <person name="Cui Y."/>
            <person name="Leung E."/>
            <person name="Nong W."/>
            <person name="Shin S.-K."/>
            <person name="Au S."/>
            <person name="Jeong K.Y."/>
            <person name="Chew F.T."/>
            <person name="Hui J."/>
            <person name="Leung T.F."/>
            <person name="Tungtrongchitr A."/>
            <person name="Zhong N."/>
            <person name="Liu Z."/>
            <person name="Tsui S."/>
        </authorList>
    </citation>
    <scope>NUCLEOTIDE SEQUENCE</scope>
    <source>
        <strain evidence="2">Derf</strain>
        <tissue evidence="2">Whole organism</tissue>
    </source>
</reference>
<sequence>MVIEMKMKTKANDIETSEIIITVFTSRVMPIGIILFLSLLILYQVTCTNGTNIQRIEPNGHSFNKILAILNGILTTVIIRSDNARFVIKRLVDIRNGLRLNTT</sequence>
<evidence type="ECO:0000256" key="1">
    <source>
        <dbReference type="SAM" id="Phobius"/>
    </source>
</evidence>
<evidence type="ECO:0000313" key="2">
    <source>
        <dbReference type="EMBL" id="KAH9521788.1"/>
    </source>
</evidence>
<name>A0A922I5S9_DERFA</name>
<dbReference type="Proteomes" id="UP000790347">
    <property type="component" value="Unassembled WGS sequence"/>
</dbReference>
<dbReference type="EMBL" id="ASGP02000002">
    <property type="protein sequence ID" value="KAH9521788.1"/>
    <property type="molecule type" value="Genomic_DNA"/>
</dbReference>
<reference evidence="2" key="1">
    <citation type="submission" date="2013-05" db="EMBL/GenBank/DDBJ databases">
        <authorList>
            <person name="Yim A.K.Y."/>
            <person name="Chan T.F."/>
            <person name="Ji K.M."/>
            <person name="Liu X.Y."/>
            <person name="Zhou J.W."/>
            <person name="Li R.Q."/>
            <person name="Yang K.Y."/>
            <person name="Li J."/>
            <person name="Li M."/>
            <person name="Law P.T.W."/>
            <person name="Wu Y.L."/>
            <person name="Cai Z.L."/>
            <person name="Qin H."/>
            <person name="Bao Y."/>
            <person name="Leung R.K.K."/>
            <person name="Ng P.K.S."/>
            <person name="Zou J."/>
            <person name="Zhong X.J."/>
            <person name="Ran P.X."/>
            <person name="Zhong N.S."/>
            <person name="Liu Z.G."/>
            <person name="Tsui S.K.W."/>
        </authorList>
    </citation>
    <scope>NUCLEOTIDE SEQUENCE</scope>
    <source>
        <strain evidence="2">Derf</strain>
        <tissue evidence="2">Whole organism</tissue>
    </source>
</reference>
<keyword evidence="3" id="KW-1185">Reference proteome</keyword>
<dbReference type="AlphaFoldDB" id="A0A922I5S9"/>
<organism evidence="2 3">
    <name type="scientific">Dermatophagoides farinae</name>
    <name type="common">American house dust mite</name>
    <dbReference type="NCBI Taxonomy" id="6954"/>
    <lineage>
        <taxon>Eukaryota</taxon>
        <taxon>Metazoa</taxon>
        <taxon>Ecdysozoa</taxon>
        <taxon>Arthropoda</taxon>
        <taxon>Chelicerata</taxon>
        <taxon>Arachnida</taxon>
        <taxon>Acari</taxon>
        <taxon>Acariformes</taxon>
        <taxon>Sarcoptiformes</taxon>
        <taxon>Astigmata</taxon>
        <taxon>Psoroptidia</taxon>
        <taxon>Analgoidea</taxon>
        <taxon>Pyroglyphidae</taxon>
        <taxon>Dermatophagoidinae</taxon>
        <taxon>Dermatophagoides</taxon>
    </lineage>
</organism>
<evidence type="ECO:0000313" key="3">
    <source>
        <dbReference type="Proteomes" id="UP000790347"/>
    </source>
</evidence>
<gene>
    <name evidence="2" type="ORF">DERF_005418</name>
</gene>
<keyword evidence="1" id="KW-0472">Membrane</keyword>
<comment type="caution">
    <text evidence="2">The sequence shown here is derived from an EMBL/GenBank/DDBJ whole genome shotgun (WGS) entry which is preliminary data.</text>
</comment>
<accession>A0A922I5S9</accession>
<protein>
    <submittedName>
        <fullName evidence="2">Uncharacterized protein</fullName>
    </submittedName>
</protein>